<dbReference type="Gene3D" id="3.10.129.110">
    <property type="entry name" value="Polyketide synthase dehydratase"/>
    <property type="match status" value="1"/>
</dbReference>
<accession>A0A3D8QAH8</accession>
<feature type="domain" description="Ketosynthase family 3 (KS3)" evidence="11">
    <location>
        <begin position="117"/>
        <end position="537"/>
    </location>
</feature>
<name>A0A3D8QAH8_9HELO</name>
<dbReference type="Gene3D" id="3.40.50.150">
    <property type="entry name" value="Vaccinia Virus protein VP39"/>
    <property type="match status" value="1"/>
</dbReference>
<evidence type="ECO:0000256" key="8">
    <source>
        <dbReference type="PROSITE-ProRule" id="PRU01363"/>
    </source>
</evidence>
<feature type="compositionally biased region" description="Gly residues" evidence="9">
    <location>
        <begin position="94"/>
        <end position="105"/>
    </location>
</feature>
<dbReference type="Pfam" id="PF16197">
    <property type="entry name" value="KAsynt_C_assoc"/>
    <property type="match status" value="1"/>
</dbReference>
<feature type="region of interest" description="C-terminal hotdog fold" evidence="8">
    <location>
        <begin position="1154"/>
        <end position="1298"/>
    </location>
</feature>
<dbReference type="SMART" id="SM00825">
    <property type="entry name" value="PKS_KS"/>
    <property type="match status" value="1"/>
</dbReference>
<evidence type="ECO:0000259" key="10">
    <source>
        <dbReference type="PROSITE" id="PS50075"/>
    </source>
</evidence>
<dbReference type="Pfam" id="PF00698">
    <property type="entry name" value="Acyl_transf_1"/>
    <property type="match status" value="1"/>
</dbReference>
<feature type="active site" description="Proton acceptor; for dehydratase activity" evidence="8">
    <location>
        <position position="1044"/>
    </location>
</feature>
<dbReference type="SUPFAM" id="SSF52151">
    <property type="entry name" value="FabD/lysophospholipase-like"/>
    <property type="match status" value="1"/>
</dbReference>
<dbReference type="Gene3D" id="3.90.180.10">
    <property type="entry name" value="Medium-chain alcohol dehydrogenases, catalytic domain"/>
    <property type="match status" value="1"/>
</dbReference>
<dbReference type="Pfam" id="PF23114">
    <property type="entry name" value="NAD-bd_HRPKS_sdrA"/>
    <property type="match status" value="1"/>
</dbReference>
<dbReference type="SMART" id="SM00823">
    <property type="entry name" value="PKS_PP"/>
    <property type="match status" value="1"/>
</dbReference>
<dbReference type="Gene3D" id="1.10.1200.10">
    <property type="entry name" value="ACP-like"/>
    <property type="match status" value="1"/>
</dbReference>
<dbReference type="SUPFAM" id="SSF51735">
    <property type="entry name" value="NAD(P)-binding Rossmann-fold domains"/>
    <property type="match status" value="2"/>
</dbReference>
<dbReference type="Pfam" id="PF08240">
    <property type="entry name" value="ADH_N"/>
    <property type="match status" value="1"/>
</dbReference>
<dbReference type="Gene3D" id="3.40.50.720">
    <property type="entry name" value="NAD(P)-binding Rossmann-like Domain"/>
    <property type="match status" value="2"/>
</dbReference>
<evidence type="ECO:0000313" key="14">
    <source>
        <dbReference type="Proteomes" id="UP000256645"/>
    </source>
</evidence>
<keyword evidence="1" id="KW-0596">Phosphopantetheine</keyword>
<dbReference type="InterPro" id="IPR014043">
    <property type="entry name" value="Acyl_transferase_dom"/>
</dbReference>
<evidence type="ECO:0000259" key="11">
    <source>
        <dbReference type="PROSITE" id="PS52004"/>
    </source>
</evidence>
<feature type="compositionally biased region" description="Polar residues" evidence="9">
    <location>
        <begin position="1"/>
        <end position="36"/>
    </location>
</feature>
<dbReference type="InterPro" id="IPR013154">
    <property type="entry name" value="ADH-like_N"/>
</dbReference>
<keyword evidence="3" id="KW-0808">Transferase</keyword>
<evidence type="ECO:0000259" key="12">
    <source>
        <dbReference type="PROSITE" id="PS52019"/>
    </source>
</evidence>
<dbReference type="PROSITE" id="PS52004">
    <property type="entry name" value="KS3_2"/>
    <property type="match status" value="1"/>
</dbReference>
<organism evidence="13 14">
    <name type="scientific">Coleophoma cylindrospora</name>
    <dbReference type="NCBI Taxonomy" id="1849047"/>
    <lineage>
        <taxon>Eukaryota</taxon>
        <taxon>Fungi</taxon>
        <taxon>Dikarya</taxon>
        <taxon>Ascomycota</taxon>
        <taxon>Pezizomycotina</taxon>
        <taxon>Leotiomycetes</taxon>
        <taxon>Helotiales</taxon>
        <taxon>Dermateaceae</taxon>
        <taxon>Coleophoma</taxon>
    </lineage>
</organism>
<dbReference type="CDD" id="cd02440">
    <property type="entry name" value="AdoMet_MTases"/>
    <property type="match status" value="1"/>
</dbReference>
<dbReference type="Pfam" id="PF13602">
    <property type="entry name" value="ADH_zinc_N_2"/>
    <property type="match status" value="1"/>
</dbReference>
<dbReference type="InterPro" id="IPR029063">
    <property type="entry name" value="SAM-dependent_MTases_sf"/>
</dbReference>
<keyword evidence="2" id="KW-0597">Phosphoprotein</keyword>
<evidence type="ECO:0000256" key="1">
    <source>
        <dbReference type="ARBA" id="ARBA00022450"/>
    </source>
</evidence>
<dbReference type="InterPro" id="IPR042104">
    <property type="entry name" value="PKS_dehydratase_sf"/>
</dbReference>
<dbReference type="Proteomes" id="UP000256645">
    <property type="component" value="Unassembled WGS sequence"/>
</dbReference>
<dbReference type="SMART" id="SM00827">
    <property type="entry name" value="PKS_AT"/>
    <property type="match status" value="1"/>
</dbReference>
<dbReference type="InterPro" id="IPR032821">
    <property type="entry name" value="PKS_assoc"/>
</dbReference>
<dbReference type="InterPro" id="IPR020843">
    <property type="entry name" value="ER"/>
</dbReference>
<evidence type="ECO:0000256" key="6">
    <source>
        <dbReference type="ARBA" id="ARBA00023268"/>
    </source>
</evidence>
<dbReference type="Pfam" id="PF00109">
    <property type="entry name" value="ketoacyl-synt"/>
    <property type="match status" value="1"/>
</dbReference>
<dbReference type="Pfam" id="PF02801">
    <property type="entry name" value="Ketoacyl-synt_C"/>
    <property type="match status" value="1"/>
</dbReference>
<keyword evidence="6" id="KW-0511">Multifunctional enzyme</keyword>
<feature type="region of interest" description="N-terminal hotdog fold" evidence="8">
    <location>
        <begin position="1012"/>
        <end position="1141"/>
    </location>
</feature>
<dbReference type="InterPro" id="IPR013217">
    <property type="entry name" value="Methyltransf_12"/>
</dbReference>
<dbReference type="Gene3D" id="3.40.47.10">
    <property type="match status" value="1"/>
</dbReference>
<dbReference type="Pfam" id="PF08242">
    <property type="entry name" value="Methyltransf_12"/>
    <property type="match status" value="1"/>
</dbReference>
<evidence type="ECO:0000256" key="5">
    <source>
        <dbReference type="ARBA" id="ARBA00023002"/>
    </source>
</evidence>
<dbReference type="InterPro" id="IPR016035">
    <property type="entry name" value="Acyl_Trfase/lysoPLipase"/>
</dbReference>
<dbReference type="InterPro" id="IPR050091">
    <property type="entry name" value="PKS_NRPS_Biosynth_Enz"/>
</dbReference>
<dbReference type="Pfam" id="PF08659">
    <property type="entry name" value="KR"/>
    <property type="match status" value="1"/>
</dbReference>
<dbReference type="Pfam" id="PF21089">
    <property type="entry name" value="PKS_DH_N"/>
    <property type="match status" value="1"/>
</dbReference>
<dbReference type="SMART" id="SM00829">
    <property type="entry name" value="PKS_ER"/>
    <property type="match status" value="1"/>
</dbReference>
<dbReference type="SMART" id="SM00822">
    <property type="entry name" value="PKS_KR"/>
    <property type="match status" value="1"/>
</dbReference>
<sequence length="2559" mass="275488">MINSHSNETFGSTNHFGSNGTNGSTNHFGQDHVTQPNGHTSTGGTNGVNGANGSYTNGNGSSGANGHGHGFYTNGNGSSGANGHGHGFYTNGNGSNGANGHGVGEGIDTPPNTSSHLPPVAICGMACRLPGGIHSPAELWSFLLAGQDARGPVPSSRYNISAFYSPNKKPGTVIAQQGYFLDATNDLAALDTSFFSMPRSEVEALDPQQRMLLEVAHEALDDSGETGWKGSNIGVYVGSYSQDWYDISVRDTQAHGLYRIVGPHDFMVSNRLSHELDLRGPSVTVRTACSASLIGVNEACMAMARGDCTSAIVGGSNILMAPGTTATHTETGLLSPDASCNSFSANANGYARGEAIVAVYLKPLADAIRDGNPIRAVVTGTATNHNGHTPAVAQPSSRAQEALIRQAYRNAGIADITRTAFFECHGTGTQAGDPLEAAAVSACFGSAGVHMGSIKANLGHSEGAAGLVGLVKAVLALENRTIPPQIKSLPRNPAIPFDDAKLIVPTEATPWPEDRDERVSVSSFGLGGSNAHAIIESAASFHATRKVEPRRAASNTPHLLLFSANTPTSLRALGEKYEAFLDQSPDLLPDVAYTLGNKREHLPHRTYAVCTSDRITRAVAAPAPKAHASPESSLVMVFTGQGAQWARMGYELLRFSTHPVFSNTIASLDKALQALGPLAPSWTIAEELRKPAPKSRVDEAEFAQPLCTALQIALVDTYASIGIRPAAVVGHSGGENAAAYAAGGLSAREAIVIAFLRGRLVKGVSRKGAMGALGLSWEAAQKHLVSGVVLACDNAPNSVTVSGDAAPLEELVKSIKQSGSGVLATVLKVEKAYHSPHMLEVGAEYHASMVAAGIVGSVHTVPFFSSVSGELLVPAAKSRLGPKYWQANMECPVLFTSAVTAAIKQHAGPSKQVFLEVGPHAALAGPLRSILTHNSSSASYVSTLTRRTDCAESWLSAVGQLFAHHVPMSFQALMPVGNTLSDLPSYPWDHHHSHWSESRISHEWRMRKHAHHDLLGAKVPDTTDLEPVWRNLLHIENAPWIRDHKISGDIIYPFAAYIAMAAEAIRQITGVEEAVEFRNVAVRTALVLTEGSPKELVTTFHRLRLTESLDSEWWEYSIASHNGSTWTKHCSGEIRARDENDTIRNGVATLEDLPRKASSKRWYDTMRREGLDYGYHFESLENITTKTTGARCARAQVRNNWHGDEQFYHLHPVILDSLFQLLCIGARYGLTHDYHQVLPASVGSLIIRRCSVDNLIVSAIADPVPSGVSGAGTVVAGGETIIDVSNVLLDSFTNGDVEIRAPITARSEWVAHMETEALSTLVKPTRDNQAYAATLDKLVSLSIVASRRSTAGLEIIPEFQRYKAWLDQTPSCFEELDDATLKTRIEFLATSLSSTSLSHIANAITIVTDNSPAMLSGRKKAFEVLDTSDVLGKFNRFLEEFDGSAFFNRLGHNKPNLRVLELGAGIGSVTAGIIKDLTRPDGQILFSHYTVSDPSTGMVEALKTRFQGLSNISFEAFDIGIDTELQGFEERNFDLIIAPGVLHSTPKLSESLVRVRQLLAPSGRLLLQSSRPGLTWSKYVLGLLPNWEIGVDDGRAGEPYVDVKGWEERLAAADLEIAGEPAFDSDESSHISHVLVARPKRDHCPAKKVTILSEFSAGSPRSHPISKELLALGYEISYCSLTDIPPPSQDIIALLDGQASFLEQLDATKLEQLRTFIDNIADSGILWITHPSQSQCADPSFAQIHGLARCIRSELGIAFATCEADDMESLQGCRAVAGVFQSFSERVNDGEIEPDFEYVIEKGVMRVNRFFPVSTASEAAVVEATNDARLTIGQPGRLQTLHWEGEAVNAPQGDEVQVEIHAAGLNFRDVLVAMGIIELSPPTFGYEATGIVRRIGPKAGKLSVGDRVALTGHDVFASTVTTTEKLCERLPDELDFTSGASMPLVFATAIYSLINVGALEKGQSVLIHSGCGGVGLAAIQLARMIGAEIYTTVSSEKKTEFLVREFGISRDHIFDSRSVSFEEDLLRQTNGRGVDLALNSLSGELLHATWRCIAKWGTLVEIGKRDLLGAAKLDMEVFLANRSYRCVDIDQMCKERPEMVGRLLRSMMDFFRDGYIQAISIDKIFPGSKMQEAFQHMQQGSHIGKIVLQFREPTSGELQLGQVQPASTPTTALLDSSATYLLVGGLGGLGRSVAVWMVQHGARNLTFLSRSAGTTDKDKLFVEEIQSMGCEVHLIRGSVTEAADVTRAVAESPRPLKGILQMTMVLHDQAWRKMTIDEWNGATAPKVKGTWNLHNETQALNLDFFILFSSLSGIVGQPGQANYASANTFLDAFVKFRTSKGLPCTSLNIGAVEGAGYLVEDDDLLKKMKGTGWRAVQETELLEVLGNVMRPDPIQKPAKEDDGPKLSLVNPNSTLVGITPVIPLSSPDSSAKLRADVRMSVFRNIRSQVKGGASSDGLRQFLSAAKANPEMLSKPESVVLLAQEIGKKLLGLVLRPVEEEIDVSLSLAQLGLDSMVAVEMRAWWKQMFGLDISTLEMLSIGTLEALGKRAAEGLLAFAA</sequence>
<evidence type="ECO:0000256" key="9">
    <source>
        <dbReference type="SAM" id="MobiDB-lite"/>
    </source>
</evidence>
<evidence type="ECO:0000256" key="3">
    <source>
        <dbReference type="ARBA" id="ARBA00022679"/>
    </source>
</evidence>
<dbReference type="GO" id="GO:1901336">
    <property type="term" value="P:lactone biosynthetic process"/>
    <property type="evidence" value="ECO:0007669"/>
    <property type="project" value="UniProtKB-ARBA"/>
</dbReference>
<dbReference type="InterPro" id="IPR011032">
    <property type="entry name" value="GroES-like_sf"/>
</dbReference>
<dbReference type="CDD" id="cd05195">
    <property type="entry name" value="enoyl_red"/>
    <property type="match status" value="1"/>
</dbReference>
<dbReference type="SUPFAM" id="SSF47336">
    <property type="entry name" value="ACP-like"/>
    <property type="match status" value="1"/>
</dbReference>
<dbReference type="Gene3D" id="3.30.70.3290">
    <property type="match status" value="1"/>
</dbReference>
<dbReference type="SUPFAM" id="SSF50129">
    <property type="entry name" value="GroES-like"/>
    <property type="match status" value="1"/>
</dbReference>
<dbReference type="InterPro" id="IPR014030">
    <property type="entry name" value="Ketoacyl_synth_N"/>
</dbReference>
<comment type="caution">
    <text evidence="13">The sequence shown here is derived from an EMBL/GenBank/DDBJ whole genome shotgun (WGS) entry which is preliminary data.</text>
</comment>
<dbReference type="SUPFAM" id="SSF53335">
    <property type="entry name" value="S-adenosyl-L-methionine-dependent methyltransferases"/>
    <property type="match status" value="1"/>
</dbReference>
<feature type="active site" description="Proton donor; for dehydratase activity" evidence="8">
    <location>
        <position position="1216"/>
    </location>
</feature>
<evidence type="ECO:0000256" key="7">
    <source>
        <dbReference type="ARBA" id="ARBA00023315"/>
    </source>
</evidence>
<dbReference type="InterPro" id="IPR013968">
    <property type="entry name" value="PKS_KR"/>
</dbReference>
<protein>
    <submittedName>
        <fullName evidence="13">Uncharacterized protein</fullName>
    </submittedName>
</protein>
<dbReference type="GO" id="GO:0004312">
    <property type="term" value="F:fatty acid synthase activity"/>
    <property type="evidence" value="ECO:0007669"/>
    <property type="project" value="TreeGrafter"/>
</dbReference>
<dbReference type="InterPro" id="IPR020807">
    <property type="entry name" value="PKS_DH"/>
</dbReference>
<dbReference type="InterPro" id="IPR049900">
    <property type="entry name" value="PKS_mFAS_DH"/>
</dbReference>
<dbReference type="InterPro" id="IPR049551">
    <property type="entry name" value="PKS_DH_C"/>
</dbReference>
<dbReference type="SMART" id="SM00826">
    <property type="entry name" value="PKS_DH"/>
    <property type="match status" value="1"/>
</dbReference>
<dbReference type="InterPro" id="IPR016036">
    <property type="entry name" value="Malonyl_transacylase_ACP-bd"/>
</dbReference>
<dbReference type="InterPro" id="IPR020841">
    <property type="entry name" value="PKS_Beta-ketoAc_synthase_dom"/>
</dbReference>
<gene>
    <name evidence="13" type="ORF">BP6252_13319</name>
</gene>
<keyword evidence="14" id="KW-1185">Reference proteome</keyword>
<dbReference type="PANTHER" id="PTHR43775:SF28">
    <property type="entry name" value="SYNTHASE, PUTATIVE-RELATED"/>
    <property type="match status" value="1"/>
</dbReference>
<dbReference type="InterPro" id="IPR036736">
    <property type="entry name" value="ACP-like_sf"/>
</dbReference>
<keyword evidence="7" id="KW-0012">Acyltransferase</keyword>
<dbReference type="GO" id="GO:0044550">
    <property type="term" value="P:secondary metabolite biosynthetic process"/>
    <property type="evidence" value="ECO:0007669"/>
    <property type="project" value="UniProtKB-ARBA"/>
</dbReference>
<dbReference type="InterPro" id="IPR057326">
    <property type="entry name" value="KR_dom"/>
</dbReference>
<dbReference type="InterPro" id="IPR056501">
    <property type="entry name" value="NAD-bd_HRPKS_sdrA"/>
</dbReference>
<dbReference type="PROSITE" id="PS52019">
    <property type="entry name" value="PKS_MFAS_DH"/>
    <property type="match status" value="1"/>
</dbReference>
<dbReference type="SUPFAM" id="SSF53901">
    <property type="entry name" value="Thiolase-like"/>
    <property type="match status" value="1"/>
</dbReference>
<dbReference type="GO" id="GO:0016491">
    <property type="term" value="F:oxidoreductase activity"/>
    <property type="evidence" value="ECO:0007669"/>
    <property type="project" value="UniProtKB-KW"/>
</dbReference>
<dbReference type="GO" id="GO:0006633">
    <property type="term" value="P:fatty acid biosynthetic process"/>
    <property type="evidence" value="ECO:0007669"/>
    <property type="project" value="TreeGrafter"/>
</dbReference>
<keyword evidence="4" id="KW-0521">NADP</keyword>
<feature type="region of interest" description="Disordered" evidence="9">
    <location>
        <begin position="83"/>
        <end position="113"/>
    </location>
</feature>
<dbReference type="InterPro" id="IPR036291">
    <property type="entry name" value="NAD(P)-bd_dom_sf"/>
</dbReference>
<dbReference type="FunFam" id="3.40.50.720:FF:000209">
    <property type="entry name" value="Polyketide synthase Pks12"/>
    <property type="match status" value="1"/>
</dbReference>
<dbReference type="InterPro" id="IPR049552">
    <property type="entry name" value="PKS_DH_N"/>
</dbReference>
<proteinExistence type="predicted"/>
<dbReference type="GO" id="GO:0031177">
    <property type="term" value="F:phosphopantetheine binding"/>
    <property type="evidence" value="ECO:0007669"/>
    <property type="project" value="InterPro"/>
</dbReference>
<dbReference type="InterPro" id="IPR020806">
    <property type="entry name" value="PKS_PP-bd"/>
</dbReference>
<dbReference type="Gene3D" id="3.40.366.10">
    <property type="entry name" value="Malonyl-Coenzyme A Acyl Carrier Protein, domain 2"/>
    <property type="match status" value="1"/>
</dbReference>
<dbReference type="PROSITE" id="PS50075">
    <property type="entry name" value="CARRIER"/>
    <property type="match status" value="1"/>
</dbReference>
<feature type="compositionally biased region" description="Low complexity" evidence="9">
    <location>
        <begin position="37"/>
        <end position="59"/>
    </location>
</feature>
<evidence type="ECO:0000256" key="4">
    <source>
        <dbReference type="ARBA" id="ARBA00022857"/>
    </source>
</evidence>
<dbReference type="PANTHER" id="PTHR43775">
    <property type="entry name" value="FATTY ACID SYNTHASE"/>
    <property type="match status" value="1"/>
</dbReference>
<dbReference type="InterPro" id="IPR009081">
    <property type="entry name" value="PP-bd_ACP"/>
</dbReference>
<dbReference type="InterPro" id="IPR016039">
    <property type="entry name" value="Thiolase-like"/>
</dbReference>
<reference evidence="13 14" key="1">
    <citation type="journal article" date="2018" name="IMA Fungus">
        <title>IMA Genome-F 9: Draft genome sequence of Annulohypoxylon stygium, Aspergillus mulundensis, Berkeleyomyces basicola (syn. Thielaviopsis basicola), Ceratocystis smalleyi, two Cercospora beticola strains, Coleophoma cylindrospora, Fusarium fracticaudum, Phialophora cf. hyalina, and Morchella septimelata.</title>
        <authorList>
            <person name="Wingfield B.D."/>
            <person name="Bills G.F."/>
            <person name="Dong Y."/>
            <person name="Huang W."/>
            <person name="Nel W.J."/>
            <person name="Swalarsk-Parry B.S."/>
            <person name="Vaghefi N."/>
            <person name="Wilken P.M."/>
            <person name="An Z."/>
            <person name="de Beer Z.W."/>
            <person name="De Vos L."/>
            <person name="Chen L."/>
            <person name="Duong T.A."/>
            <person name="Gao Y."/>
            <person name="Hammerbacher A."/>
            <person name="Kikkert J.R."/>
            <person name="Li Y."/>
            <person name="Li H."/>
            <person name="Li K."/>
            <person name="Li Q."/>
            <person name="Liu X."/>
            <person name="Ma X."/>
            <person name="Naidoo K."/>
            <person name="Pethybridge S.J."/>
            <person name="Sun J."/>
            <person name="Steenkamp E.T."/>
            <person name="van der Nest M.A."/>
            <person name="van Wyk S."/>
            <person name="Wingfield M.J."/>
            <person name="Xiong C."/>
            <person name="Yue Q."/>
            <person name="Zhang X."/>
        </authorList>
    </citation>
    <scope>NUCLEOTIDE SEQUENCE [LARGE SCALE GENOMIC DNA]</scope>
    <source>
        <strain evidence="13 14">BP6252</strain>
    </source>
</reference>
<dbReference type="Pfam" id="PF14765">
    <property type="entry name" value="PS-DH"/>
    <property type="match status" value="1"/>
</dbReference>
<dbReference type="SUPFAM" id="SSF55048">
    <property type="entry name" value="Probable ACP-binding domain of malonyl-CoA ACP transacylase"/>
    <property type="match status" value="1"/>
</dbReference>
<feature type="domain" description="PKS/mFAS DH" evidence="12">
    <location>
        <begin position="1012"/>
        <end position="1298"/>
    </location>
</feature>
<dbReference type="Pfam" id="PF00550">
    <property type="entry name" value="PP-binding"/>
    <property type="match status" value="1"/>
</dbReference>
<evidence type="ECO:0000313" key="13">
    <source>
        <dbReference type="EMBL" id="RDW58843.1"/>
    </source>
</evidence>
<evidence type="ECO:0000256" key="2">
    <source>
        <dbReference type="ARBA" id="ARBA00022553"/>
    </source>
</evidence>
<dbReference type="OrthoDB" id="329835at2759"/>
<dbReference type="STRING" id="1849047.A0A3D8QAH8"/>
<keyword evidence="5" id="KW-0560">Oxidoreductase</keyword>
<dbReference type="CDD" id="cd00833">
    <property type="entry name" value="PKS"/>
    <property type="match status" value="1"/>
</dbReference>
<feature type="domain" description="Carrier" evidence="10">
    <location>
        <begin position="2476"/>
        <end position="2554"/>
    </location>
</feature>
<dbReference type="InterPro" id="IPR014031">
    <property type="entry name" value="Ketoacyl_synth_C"/>
</dbReference>
<dbReference type="InterPro" id="IPR001227">
    <property type="entry name" value="Ac_transferase_dom_sf"/>
</dbReference>
<feature type="region of interest" description="Disordered" evidence="9">
    <location>
        <begin position="1"/>
        <end position="62"/>
    </location>
</feature>
<dbReference type="EMBL" id="PDLM01000017">
    <property type="protein sequence ID" value="RDW58843.1"/>
    <property type="molecule type" value="Genomic_DNA"/>
</dbReference>